<feature type="transmembrane region" description="Helical" evidence="2">
    <location>
        <begin position="45"/>
        <end position="66"/>
    </location>
</feature>
<sequence>MRSYEVARSLFSFLAFCAWSIVVIGVLVALIGAGGGSRYGGAGAGLLAMVPGLSIGIAGLLLVAFVQIGRATVDTAEYSQQMLKVSRDQLEVSKQSLNPGSQNSTSWATEMDEADKSKRPSFGEPSASEPHRSDNAPTTDVGTPPAKLAALPKDINGFLPLNSEGTLLEYRGREIKFSSGKYDLAGQKFSNVNTLKKYLNNLKDLSS</sequence>
<name>M9RFU3_9RHOB</name>
<evidence type="ECO:0000256" key="1">
    <source>
        <dbReference type="SAM" id="MobiDB-lite"/>
    </source>
</evidence>
<feature type="compositionally biased region" description="Polar residues" evidence="1">
    <location>
        <begin position="93"/>
        <end position="108"/>
    </location>
</feature>
<keyword evidence="4" id="KW-1185">Reference proteome</keyword>
<evidence type="ECO:0000313" key="4">
    <source>
        <dbReference type="Proteomes" id="UP000005307"/>
    </source>
</evidence>
<reference evidence="3 4" key="1">
    <citation type="journal article" date="2013" name="PLoS ONE">
        <title>Poles Apart: Arctic and Antarctic Octadecabacter strains Share High Genome Plasticity and a New Type of Xanthorhodopsin.</title>
        <authorList>
            <person name="Vollmers J."/>
            <person name="Voget S."/>
            <person name="Dietrich S."/>
            <person name="Gollnow K."/>
            <person name="Smits M."/>
            <person name="Meyer K."/>
            <person name="Brinkhoff T."/>
            <person name="Simon M."/>
            <person name="Daniel R."/>
        </authorList>
    </citation>
    <scope>NUCLEOTIDE SEQUENCE [LARGE SCALE GENOMIC DNA]</scope>
    <source>
        <strain evidence="3 4">307</strain>
    </source>
</reference>
<dbReference type="HOGENOM" id="CLU_1325242_0_0_5"/>
<dbReference type="eggNOG" id="ENOG502ZJD0">
    <property type="taxonomic scope" value="Bacteria"/>
</dbReference>
<dbReference type="KEGG" id="oat:OAN307_c31620"/>
<dbReference type="RefSeq" id="WP_015500676.1">
    <property type="nucleotide sequence ID" value="NC_020911.1"/>
</dbReference>
<keyword evidence="2" id="KW-0812">Transmembrane</keyword>
<dbReference type="EMBL" id="CP003740">
    <property type="protein sequence ID" value="AGI68695.1"/>
    <property type="molecule type" value="Genomic_DNA"/>
</dbReference>
<feature type="transmembrane region" description="Helical" evidence="2">
    <location>
        <begin position="12"/>
        <end position="33"/>
    </location>
</feature>
<proteinExistence type="predicted"/>
<protein>
    <submittedName>
        <fullName evidence="3">Uncharacterized protein</fullName>
    </submittedName>
</protein>
<dbReference type="AlphaFoldDB" id="M9RFU3"/>
<evidence type="ECO:0000313" key="3">
    <source>
        <dbReference type="EMBL" id="AGI68695.1"/>
    </source>
</evidence>
<dbReference type="Proteomes" id="UP000005307">
    <property type="component" value="Chromosome"/>
</dbReference>
<evidence type="ECO:0000256" key="2">
    <source>
        <dbReference type="SAM" id="Phobius"/>
    </source>
</evidence>
<feature type="region of interest" description="Disordered" evidence="1">
    <location>
        <begin position="93"/>
        <end position="147"/>
    </location>
</feature>
<dbReference type="OrthoDB" id="7876636at2"/>
<gene>
    <name evidence="3" type="ORF">OAN307_c31620</name>
</gene>
<organism evidence="3 4">
    <name type="scientific">Octadecabacter antarcticus 307</name>
    <dbReference type="NCBI Taxonomy" id="391626"/>
    <lineage>
        <taxon>Bacteria</taxon>
        <taxon>Pseudomonadati</taxon>
        <taxon>Pseudomonadota</taxon>
        <taxon>Alphaproteobacteria</taxon>
        <taxon>Rhodobacterales</taxon>
        <taxon>Roseobacteraceae</taxon>
        <taxon>Octadecabacter</taxon>
    </lineage>
</organism>
<keyword evidence="2" id="KW-0472">Membrane</keyword>
<keyword evidence="2" id="KW-1133">Transmembrane helix</keyword>
<accession>M9RFU3</accession>
<dbReference type="STRING" id="391626.OAN307_c31620"/>